<dbReference type="Proteomes" id="UP000721844">
    <property type="component" value="Unassembled WGS sequence"/>
</dbReference>
<dbReference type="RefSeq" id="WP_227310731.1">
    <property type="nucleotide sequence ID" value="NZ_JAESVA010000020.1"/>
</dbReference>
<dbReference type="AlphaFoldDB" id="A0A963Z7L2"/>
<accession>A0A963Z7L2</accession>
<proteinExistence type="predicted"/>
<reference evidence="2 3" key="1">
    <citation type="journal article" date="2021" name="Microorganisms">
        <title>Acidisoma silvae sp. nov. and Acidisomacellulosilytica sp. nov., Two Acidophilic Bacteria Isolated from Decaying Wood, Hydrolyzing Cellulose and Producing Poly-3-hydroxybutyrate.</title>
        <authorList>
            <person name="Mieszkin S."/>
            <person name="Pouder E."/>
            <person name="Uroz S."/>
            <person name="Simon-Colin C."/>
            <person name="Alain K."/>
        </authorList>
    </citation>
    <scope>NUCLEOTIDE SEQUENCE [LARGE SCALE GENOMIC DNA]</scope>
    <source>
        <strain evidence="2 3">HW T5.17</strain>
    </source>
</reference>
<name>A0A963Z7L2_9PROT</name>
<evidence type="ECO:0000256" key="1">
    <source>
        <dbReference type="SAM" id="MobiDB-lite"/>
    </source>
</evidence>
<comment type="caution">
    <text evidence="2">The sequence shown here is derived from an EMBL/GenBank/DDBJ whole genome shotgun (WGS) entry which is preliminary data.</text>
</comment>
<feature type="region of interest" description="Disordered" evidence="1">
    <location>
        <begin position="1"/>
        <end position="21"/>
    </location>
</feature>
<evidence type="ECO:0000313" key="3">
    <source>
        <dbReference type="Proteomes" id="UP000721844"/>
    </source>
</evidence>
<feature type="compositionally biased region" description="Gly residues" evidence="1">
    <location>
        <begin position="535"/>
        <end position="548"/>
    </location>
</feature>
<evidence type="ECO:0000313" key="2">
    <source>
        <dbReference type="EMBL" id="MCB8883991.1"/>
    </source>
</evidence>
<dbReference type="EMBL" id="JAESVA010000020">
    <property type="protein sequence ID" value="MCB8883991.1"/>
    <property type="molecule type" value="Genomic_DNA"/>
</dbReference>
<sequence length="1221" mass="126370">MLIGGSPAQPPQQPQGGALQDASDAAFASLDKIPGVDEVGAATDAALGYLVGQGSQAQTFGQRYQENLQANLARLNSIPAIIRVPAEIAGNVGAAIAGGGVVGVGADALASAVPAVAPTLNALSSLPALIRYAGAGAVQGAAQGASDAPTNADIVPNALTGFLLGGTAGAALPAVGSTVGGAARAVGAYAAPMLGRSNALTDAAGNIVLGQSGQPVMATANQAQMAGRQIINAADDPDAVRSALAGGPNEIVPGSTPTTFQQTGDMGLGGLERAVATRSRGKFNQTVANQNSARLASLQQMRGTGDPDKVRAVVRAHLDAIDKTVSDLQAQAPSASARVAQAGDAQIGSARGAADQANAGLGGQQTPETYGAAMRAQPNAAELAGREQETALWNAVDPEGKLVMDVTPIRKEAKAIQDEHTKSAAPLSSAEKQIFGVAASYRAGEKFKEVSDLRQNINAAIARELEHGRTPAYARLSRFKKAVDNAIDSAVERHAQREAQAVAEGRMQPGNTIAARLQRENDAHATRASNTSGRQGQGSSGAIPGAGGARETDRVFGGRGTASQGAGRPGDAGRHPGLAAGSAAQRPGPSLLTFLTQRGGVNDPGGDLAAMDAGLQRVGFARRNGGLSLDYAREAAEEAGYLKPGSSTNDLLEAIRTELSGRRVYPPEQQAALDLATQASRESDQHSDAMIGAREDVRMAADHTGIRLTPAETDHATDLVMRGMHPYDAIDHAVRYGDQAALTRDTSLQQMGPAGVKPGAEQGLLAMREPPGDFDGAPQVNFDADAAGRLRSAVDFSNAHHQRFMVGSVGDMLRRSPQGGFSRSDASVPQGILKPGARGREALNAYDAAGGDMTAARDALAMHARLNAIKPDGSLNPGALSRFRRNYGRALSHPAMQPLNQALQTAEGAERAVGEAATRAKEAVIAHDQQAAAQILAAKQVGSQYRASVAGRFERANAPDDVVRQIGALFGTRNSTSQFADLARLTKGNKAATDGVRRAIVQHMETHLISNTEAGTSGQGRIAANSFQDFMRQNQSALRQFFTENEVNTMDLLGKDIQRSLRSRDAIRLAGESNTPGDQADEMKFTLAKRIGKAIAAQTFATGGTLGIMGGEGNALTGIMVGTSAAIARDVMESFRNAGLRRVDDLVTEAMLHPEVARILMSKVTPETEPRILRALSHAVTRAAAVNFAGQANETGYNAPAPDAGWVPPAEQMNALSSLTR</sequence>
<keyword evidence="3" id="KW-1185">Reference proteome</keyword>
<feature type="region of interest" description="Disordered" evidence="1">
    <location>
        <begin position="521"/>
        <end position="587"/>
    </location>
</feature>
<protein>
    <submittedName>
        <fullName evidence="2">Uncharacterized protein</fullName>
    </submittedName>
</protein>
<gene>
    <name evidence="2" type="ORF">ACELLULO517_27375</name>
</gene>
<organism evidence="2 3">
    <name type="scientific">Acidisoma cellulosilyticum</name>
    <dbReference type="NCBI Taxonomy" id="2802395"/>
    <lineage>
        <taxon>Bacteria</taxon>
        <taxon>Pseudomonadati</taxon>
        <taxon>Pseudomonadota</taxon>
        <taxon>Alphaproteobacteria</taxon>
        <taxon>Acetobacterales</taxon>
        <taxon>Acidocellaceae</taxon>
        <taxon>Acidisoma</taxon>
    </lineage>
</organism>